<evidence type="ECO:0000313" key="3">
    <source>
        <dbReference type="Proteomes" id="UP000184603"/>
    </source>
</evidence>
<keyword evidence="3" id="KW-1185">Reference proteome</keyword>
<evidence type="ECO:0000313" key="2">
    <source>
        <dbReference type="EMBL" id="SHO51570.1"/>
    </source>
</evidence>
<organism evidence="2 3">
    <name type="scientific">Desulfopila aestuarii DSM 18488</name>
    <dbReference type="NCBI Taxonomy" id="1121416"/>
    <lineage>
        <taxon>Bacteria</taxon>
        <taxon>Pseudomonadati</taxon>
        <taxon>Thermodesulfobacteriota</taxon>
        <taxon>Desulfobulbia</taxon>
        <taxon>Desulfobulbales</taxon>
        <taxon>Desulfocapsaceae</taxon>
        <taxon>Desulfopila</taxon>
    </lineage>
</organism>
<dbReference type="InterPro" id="IPR029058">
    <property type="entry name" value="AB_hydrolase_fold"/>
</dbReference>
<reference evidence="2 3" key="1">
    <citation type="submission" date="2016-12" db="EMBL/GenBank/DDBJ databases">
        <authorList>
            <person name="Song W.-J."/>
            <person name="Kurnit D.M."/>
        </authorList>
    </citation>
    <scope>NUCLEOTIDE SEQUENCE [LARGE SCALE GENOMIC DNA]</scope>
    <source>
        <strain evidence="2 3">DSM 18488</strain>
    </source>
</reference>
<proteinExistence type="predicted"/>
<accession>A0A1M7YG23</accession>
<feature type="chain" id="PRO_5012816853" evidence="1">
    <location>
        <begin position="26"/>
        <end position="244"/>
    </location>
</feature>
<evidence type="ECO:0000256" key="1">
    <source>
        <dbReference type="SAM" id="SignalP"/>
    </source>
</evidence>
<dbReference type="EMBL" id="FRFE01000026">
    <property type="protein sequence ID" value="SHO51570.1"/>
    <property type="molecule type" value="Genomic_DNA"/>
</dbReference>
<feature type="signal peptide" evidence="1">
    <location>
        <begin position="1"/>
        <end position="25"/>
    </location>
</feature>
<protein>
    <submittedName>
        <fullName evidence="2">Uncharacterized protein</fullName>
    </submittedName>
</protein>
<dbReference type="Proteomes" id="UP000184603">
    <property type="component" value="Unassembled WGS sequence"/>
</dbReference>
<dbReference type="OrthoDB" id="9796770at2"/>
<dbReference type="SUPFAM" id="SSF53474">
    <property type="entry name" value="alpha/beta-Hydrolases"/>
    <property type="match status" value="1"/>
</dbReference>
<dbReference type="AlphaFoldDB" id="A0A1M7YG23"/>
<sequence>MTTSSSVILTAALFTILSSSSIIQAENLYSEEVVGGSPKGNHQLDCTVIRPWANKAPTGVTYPIIGWANGWGGGEIKSSDETEGYKPGLIDWAVNGPFVVIAANQWSARERDLLQCVAWNDVTQNGPVLIVGGDFDTTTPPESYEQAWQQIKFNGKGGINASISDGTHNRDAWAPADDYDNPQDYDFGRYQNLTLLWWKMQLNREDLAEAIRDELLEEYNGASWSADASMDWEWLFQKEPPSTF</sequence>
<name>A0A1M7YG23_9BACT</name>
<gene>
    <name evidence="2" type="ORF">SAMN02745220_04070</name>
</gene>
<dbReference type="RefSeq" id="WP_073615499.1">
    <property type="nucleotide sequence ID" value="NZ_FRFE01000026.1"/>
</dbReference>
<keyword evidence="1" id="KW-0732">Signal</keyword>